<accession>A0ABQ6ADK5</accession>
<dbReference type="InterPro" id="IPR001544">
    <property type="entry name" value="Aminotrans_IV"/>
</dbReference>
<dbReference type="RefSeq" id="WP_284259727.1">
    <property type="nucleotide sequence ID" value="NZ_BSOS01000098.1"/>
</dbReference>
<dbReference type="Gene3D" id="3.20.10.10">
    <property type="entry name" value="D-amino Acid Aminotransferase, subunit A, domain 2"/>
    <property type="match status" value="1"/>
</dbReference>
<name>A0ABQ6ADK5_9PROT</name>
<organism evidence="12 13">
    <name type="scientific">Acidocella aquatica</name>
    <dbReference type="NCBI Taxonomy" id="1922313"/>
    <lineage>
        <taxon>Bacteria</taxon>
        <taxon>Pseudomonadati</taxon>
        <taxon>Pseudomonadota</taxon>
        <taxon>Alphaproteobacteria</taxon>
        <taxon>Acetobacterales</taxon>
        <taxon>Acidocellaceae</taxon>
        <taxon>Acidocella</taxon>
    </lineage>
</organism>
<comment type="caution">
    <text evidence="12">The sequence shown here is derived from an EMBL/GenBank/DDBJ whole genome shotgun (WGS) entry which is preliminary data.</text>
</comment>
<keyword evidence="12" id="KW-0032">Aminotransferase</keyword>
<keyword evidence="8" id="KW-0028">Amino-acid biosynthesis</keyword>
<reference evidence="13" key="1">
    <citation type="journal article" date="2019" name="Int. J. Syst. Evol. Microbiol.">
        <title>The Global Catalogue of Microorganisms (GCM) 10K type strain sequencing project: providing services to taxonomists for standard genome sequencing and annotation.</title>
        <authorList>
            <consortium name="The Broad Institute Genomics Platform"/>
            <consortium name="The Broad Institute Genome Sequencing Center for Infectious Disease"/>
            <person name="Wu L."/>
            <person name="Ma J."/>
        </authorList>
    </citation>
    <scope>NUCLEOTIDE SEQUENCE [LARGE SCALE GENOMIC DNA]</scope>
    <source>
        <strain evidence="13">NBRC 112502</strain>
    </source>
</reference>
<dbReference type="InterPro" id="IPR036038">
    <property type="entry name" value="Aminotransferase-like"/>
</dbReference>
<comment type="function">
    <text evidence="1">Acts on leucine, isoleucine and valine.</text>
</comment>
<evidence type="ECO:0000256" key="9">
    <source>
        <dbReference type="ARBA" id="ARBA00048212"/>
    </source>
</evidence>
<comment type="catalytic activity">
    <reaction evidence="10">
        <text>L-isoleucine + 2-oxoglutarate = (S)-3-methyl-2-oxopentanoate + L-glutamate</text>
        <dbReference type="Rhea" id="RHEA:24801"/>
        <dbReference type="ChEBI" id="CHEBI:16810"/>
        <dbReference type="ChEBI" id="CHEBI:29985"/>
        <dbReference type="ChEBI" id="CHEBI:35146"/>
        <dbReference type="ChEBI" id="CHEBI:58045"/>
        <dbReference type="EC" id="2.6.1.42"/>
    </reaction>
</comment>
<keyword evidence="8" id="KW-0100">Branched-chain amino acid biosynthesis</keyword>
<dbReference type="SUPFAM" id="SSF56752">
    <property type="entry name" value="D-aminoacid aminotransferase-like PLP-dependent enzymes"/>
    <property type="match status" value="1"/>
</dbReference>
<sequence length="272" mass="28601">MADQVIWLNSALCPATHAGIDPADRGFTLGDGIFETLRIAGGAPRHVALHLARLRQGAAALGLTVPLTDTQFQTAISTLLTANALSDATLRITLTRGTGPRGLLPPANSNPTLLITTAPFIAAAPEISAVICQTTRRNEFSPLSRIKSLNYLDSIIARREAAARGAEDAILLNTKGDAAEASAANLFVLQGATWTTPPVADGALPGILRARLLARNLAREMRITPQNLLTAACVCLGNTLSLRMLTMLDGKQISTDPTAAQALRTVLESPDT</sequence>
<proteinExistence type="inferred from homology"/>
<dbReference type="GO" id="GO:0008483">
    <property type="term" value="F:transaminase activity"/>
    <property type="evidence" value="ECO:0007669"/>
    <property type="project" value="UniProtKB-KW"/>
</dbReference>
<evidence type="ECO:0000313" key="12">
    <source>
        <dbReference type="EMBL" id="GLR68866.1"/>
    </source>
</evidence>
<evidence type="ECO:0000256" key="5">
    <source>
        <dbReference type="ARBA" id="ARBA00009320"/>
    </source>
</evidence>
<dbReference type="Proteomes" id="UP001156641">
    <property type="component" value="Unassembled WGS sequence"/>
</dbReference>
<evidence type="ECO:0000256" key="4">
    <source>
        <dbReference type="ARBA" id="ARBA00005072"/>
    </source>
</evidence>
<gene>
    <name evidence="12" type="ORF">GCM10010909_35480</name>
</gene>
<dbReference type="PANTHER" id="PTHR42743">
    <property type="entry name" value="AMINO-ACID AMINOTRANSFERASE"/>
    <property type="match status" value="1"/>
</dbReference>
<evidence type="ECO:0000256" key="6">
    <source>
        <dbReference type="ARBA" id="ARBA00013053"/>
    </source>
</evidence>
<comment type="pathway">
    <text evidence="3">Amino-acid biosynthesis; L-valine biosynthesis; L-valine from pyruvate: step 4/4.</text>
</comment>
<comment type="catalytic activity">
    <reaction evidence="11">
        <text>L-leucine + 2-oxoglutarate = 4-methyl-2-oxopentanoate + L-glutamate</text>
        <dbReference type="Rhea" id="RHEA:18321"/>
        <dbReference type="ChEBI" id="CHEBI:16810"/>
        <dbReference type="ChEBI" id="CHEBI:17865"/>
        <dbReference type="ChEBI" id="CHEBI:29985"/>
        <dbReference type="ChEBI" id="CHEBI:57427"/>
        <dbReference type="EC" id="2.6.1.42"/>
    </reaction>
</comment>
<evidence type="ECO:0000256" key="10">
    <source>
        <dbReference type="ARBA" id="ARBA00048798"/>
    </source>
</evidence>
<protein>
    <recommendedName>
        <fullName evidence="7">Probable branched-chain-amino-acid aminotransferase</fullName>
        <ecNumber evidence="6">2.6.1.42</ecNumber>
    </recommendedName>
</protein>
<evidence type="ECO:0000256" key="8">
    <source>
        <dbReference type="ARBA" id="ARBA00023304"/>
    </source>
</evidence>
<evidence type="ECO:0000313" key="13">
    <source>
        <dbReference type="Proteomes" id="UP001156641"/>
    </source>
</evidence>
<comment type="similarity">
    <text evidence="5">Belongs to the class-IV pyridoxal-phosphate-dependent aminotransferase family.</text>
</comment>
<dbReference type="InterPro" id="IPR050571">
    <property type="entry name" value="Class-IV_PLP-Dep_Aminotrnsfr"/>
</dbReference>
<comment type="catalytic activity">
    <reaction evidence="9">
        <text>L-valine + 2-oxoglutarate = 3-methyl-2-oxobutanoate + L-glutamate</text>
        <dbReference type="Rhea" id="RHEA:24813"/>
        <dbReference type="ChEBI" id="CHEBI:11851"/>
        <dbReference type="ChEBI" id="CHEBI:16810"/>
        <dbReference type="ChEBI" id="CHEBI:29985"/>
        <dbReference type="ChEBI" id="CHEBI:57762"/>
        <dbReference type="EC" id="2.6.1.42"/>
    </reaction>
</comment>
<dbReference type="Pfam" id="PF01063">
    <property type="entry name" value="Aminotran_4"/>
    <property type="match status" value="1"/>
</dbReference>
<comment type="pathway">
    <text evidence="4">Amino-acid biosynthesis; L-leucine biosynthesis; L-leucine from 3-methyl-2-oxobutanoate: step 4/4.</text>
</comment>
<dbReference type="PANTHER" id="PTHR42743:SF11">
    <property type="entry name" value="AMINODEOXYCHORISMATE LYASE"/>
    <property type="match status" value="1"/>
</dbReference>
<dbReference type="InterPro" id="IPR043131">
    <property type="entry name" value="BCAT-like_N"/>
</dbReference>
<evidence type="ECO:0000256" key="2">
    <source>
        <dbReference type="ARBA" id="ARBA00004824"/>
    </source>
</evidence>
<keyword evidence="13" id="KW-1185">Reference proteome</keyword>
<dbReference type="Gene3D" id="3.30.470.10">
    <property type="match status" value="1"/>
</dbReference>
<keyword evidence="12" id="KW-0808">Transferase</keyword>
<evidence type="ECO:0000256" key="3">
    <source>
        <dbReference type="ARBA" id="ARBA00004931"/>
    </source>
</evidence>
<dbReference type="EMBL" id="BSOS01000098">
    <property type="protein sequence ID" value="GLR68866.1"/>
    <property type="molecule type" value="Genomic_DNA"/>
</dbReference>
<dbReference type="EC" id="2.6.1.42" evidence="6"/>
<dbReference type="InterPro" id="IPR043132">
    <property type="entry name" value="BCAT-like_C"/>
</dbReference>
<evidence type="ECO:0000256" key="1">
    <source>
        <dbReference type="ARBA" id="ARBA00003109"/>
    </source>
</evidence>
<comment type="pathway">
    <text evidence="2">Amino-acid biosynthesis; L-isoleucine biosynthesis; L-isoleucine from 2-oxobutanoate: step 4/4.</text>
</comment>
<evidence type="ECO:0000256" key="7">
    <source>
        <dbReference type="ARBA" id="ARBA00014472"/>
    </source>
</evidence>
<evidence type="ECO:0000256" key="11">
    <source>
        <dbReference type="ARBA" id="ARBA00049229"/>
    </source>
</evidence>